<evidence type="ECO:0000259" key="3">
    <source>
        <dbReference type="Pfam" id="PF17482"/>
    </source>
</evidence>
<accession>A0ABQ3F5H2</accession>
<reference evidence="5" key="1">
    <citation type="journal article" date="2019" name="Int. J. Syst. Evol. Microbiol.">
        <title>The Global Catalogue of Microorganisms (GCM) 10K type strain sequencing project: providing services to taxonomists for standard genome sequencing and annotation.</title>
        <authorList>
            <consortium name="The Broad Institute Genomics Platform"/>
            <consortium name="The Broad Institute Genome Sequencing Center for Infectious Disease"/>
            <person name="Wu L."/>
            <person name="Ma J."/>
        </authorList>
    </citation>
    <scope>NUCLEOTIDE SEQUENCE [LARGE SCALE GENOMIC DNA]</scope>
    <source>
        <strain evidence="5">JCM 4738</strain>
    </source>
</reference>
<feature type="domain" description="Tail sheath protein subtilisin-like" evidence="2">
    <location>
        <begin position="151"/>
        <end position="238"/>
    </location>
</feature>
<comment type="similarity">
    <text evidence="1">Belongs to the myoviridae tail sheath protein family.</text>
</comment>
<evidence type="ECO:0000313" key="4">
    <source>
        <dbReference type="EMBL" id="GHB85318.1"/>
    </source>
</evidence>
<dbReference type="PANTHER" id="PTHR35861">
    <property type="match status" value="1"/>
</dbReference>
<sequence length="350" mass="37120">MAARLITGPATSIAAFIGHLHVESPRKVGSWTEFTEGVEDAGSAVVSPYLADAVYGWFANGGGPCWIAGAGEGGPFSGYEAALEALAPEVTIVVAPDLWETRDDGAVIAKAVAGHCVAAGNRMALLHTAQDAEPAKVPALLGLGPEEARFTTVYYPWLKVPGDEEKMAPPCGHVAGIWARTDAERGVHRAPANTGVRGALGLQRVLTDEEQGEINGVGVNCLRVFPGQGLVVWGARTLATDDEWKYLSVRRLASFLRSAITDGTRWAAFEPVDEHLLSSVRASVTEFLMSQWRAGALPGKSPEEAFYVTCDETNNPASSTEGTVVIDVGFAPVRPAEFTHLRVTQQAATQ</sequence>
<name>A0ABQ3F5H2_9ACTN</name>
<dbReference type="Gene3D" id="3.40.50.11780">
    <property type="match status" value="1"/>
</dbReference>
<dbReference type="InterPro" id="IPR035089">
    <property type="entry name" value="Phage_sheath_subtilisin"/>
</dbReference>
<evidence type="ECO:0000256" key="1">
    <source>
        <dbReference type="ARBA" id="ARBA00008005"/>
    </source>
</evidence>
<organism evidence="4 5">
    <name type="scientific">Streptomyces cirratus</name>
    <dbReference type="NCBI Taxonomy" id="68187"/>
    <lineage>
        <taxon>Bacteria</taxon>
        <taxon>Bacillati</taxon>
        <taxon>Actinomycetota</taxon>
        <taxon>Actinomycetes</taxon>
        <taxon>Kitasatosporales</taxon>
        <taxon>Streptomycetaceae</taxon>
        <taxon>Streptomyces</taxon>
    </lineage>
</organism>
<dbReference type="RefSeq" id="WP_229874249.1">
    <property type="nucleotide sequence ID" value="NZ_BMVP01000028.1"/>
</dbReference>
<comment type="caution">
    <text evidence="4">The sequence shown here is derived from an EMBL/GenBank/DDBJ whole genome shotgun (WGS) entry which is preliminary data.</text>
</comment>
<dbReference type="Pfam" id="PF04984">
    <property type="entry name" value="Phage_sheath_1"/>
    <property type="match status" value="1"/>
</dbReference>
<feature type="domain" description="Tail sheath protein C-terminal" evidence="3">
    <location>
        <begin position="240"/>
        <end position="344"/>
    </location>
</feature>
<evidence type="ECO:0008006" key="6">
    <source>
        <dbReference type="Google" id="ProtNLM"/>
    </source>
</evidence>
<keyword evidence="5" id="KW-1185">Reference proteome</keyword>
<dbReference type="InterPro" id="IPR052042">
    <property type="entry name" value="Tail_sheath_structural"/>
</dbReference>
<dbReference type="PANTHER" id="PTHR35861:SF1">
    <property type="entry name" value="PHAGE TAIL SHEATH PROTEIN"/>
    <property type="match status" value="1"/>
</dbReference>
<evidence type="ECO:0000259" key="2">
    <source>
        <dbReference type="Pfam" id="PF04984"/>
    </source>
</evidence>
<dbReference type="Pfam" id="PF17482">
    <property type="entry name" value="Phage_sheath_1C"/>
    <property type="match status" value="1"/>
</dbReference>
<dbReference type="Proteomes" id="UP000642673">
    <property type="component" value="Unassembled WGS sequence"/>
</dbReference>
<protein>
    <recommendedName>
        <fullName evidence="6">Phage tail sheath protein</fullName>
    </recommendedName>
</protein>
<dbReference type="EMBL" id="BMVP01000028">
    <property type="protein sequence ID" value="GHB85318.1"/>
    <property type="molecule type" value="Genomic_DNA"/>
</dbReference>
<dbReference type="InterPro" id="IPR020287">
    <property type="entry name" value="Tail_sheath_C"/>
</dbReference>
<proteinExistence type="inferred from homology"/>
<gene>
    <name evidence="4" type="ORF">GCM10010347_65270</name>
</gene>
<evidence type="ECO:0000313" key="5">
    <source>
        <dbReference type="Proteomes" id="UP000642673"/>
    </source>
</evidence>